<name>G2T4J7_ROSHA</name>
<keyword evidence="3 6" id="KW-0812">Transmembrane</keyword>
<evidence type="ECO:0000313" key="7">
    <source>
        <dbReference type="EMBL" id="AEN97964.1"/>
    </source>
</evidence>
<dbReference type="EMBL" id="CP003040">
    <property type="protein sequence ID" value="AEN97964.1"/>
    <property type="molecule type" value="Genomic_DNA"/>
</dbReference>
<dbReference type="AlphaFoldDB" id="G2T4J7"/>
<dbReference type="HOGENOM" id="CLU_1884213_0_0_9"/>
<dbReference type="PANTHER" id="PTHR43823">
    <property type="entry name" value="SPORULATION PROTEIN YKVU"/>
    <property type="match status" value="1"/>
</dbReference>
<dbReference type="KEGG" id="rho:RHOM_14290"/>
<evidence type="ECO:0000256" key="1">
    <source>
        <dbReference type="ARBA" id="ARBA00004651"/>
    </source>
</evidence>
<feature type="transmembrane region" description="Helical" evidence="6">
    <location>
        <begin position="83"/>
        <end position="105"/>
    </location>
</feature>
<keyword evidence="5 6" id="KW-0472">Membrane</keyword>
<feature type="transmembrane region" description="Helical" evidence="6">
    <location>
        <begin position="51"/>
        <end position="71"/>
    </location>
</feature>
<sequence length="135" mass="14947">MSIVNRICMFVFSVGLGIGQGFQPVSAFNYGAKKYGRVRKGFYFTLTAGEVLLGAIAVIGMFFPAQLVAVFQKDPEVVAIGEGALRVQLVALFFQPMTVCANMMFQSIWKNGRAMLLAMLRNLMYYSEKRLTVPA</sequence>
<protein>
    <submittedName>
        <fullName evidence="7">MATE efflux family protein</fullName>
    </submittedName>
</protein>
<dbReference type="STRING" id="585394.RHOM_14290"/>
<dbReference type="GO" id="GO:0015297">
    <property type="term" value="F:antiporter activity"/>
    <property type="evidence" value="ECO:0007669"/>
    <property type="project" value="InterPro"/>
</dbReference>
<dbReference type="Proteomes" id="UP000008178">
    <property type="component" value="Chromosome"/>
</dbReference>
<comment type="subcellular location">
    <subcellularLocation>
        <location evidence="1">Cell membrane</location>
        <topology evidence="1">Multi-pass membrane protein</topology>
    </subcellularLocation>
</comment>
<keyword evidence="8" id="KW-1185">Reference proteome</keyword>
<proteinExistence type="predicted"/>
<organism evidence="7 8">
    <name type="scientific">Roseburia hominis (strain DSM 16839 / JCM 17582 / NCIMB 14029 / A2-183)</name>
    <dbReference type="NCBI Taxonomy" id="585394"/>
    <lineage>
        <taxon>Bacteria</taxon>
        <taxon>Bacillati</taxon>
        <taxon>Bacillota</taxon>
        <taxon>Clostridia</taxon>
        <taxon>Lachnospirales</taxon>
        <taxon>Lachnospiraceae</taxon>
        <taxon>Roseburia</taxon>
    </lineage>
</organism>
<dbReference type="eggNOG" id="COG0534">
    <property type="taxonomic scope" value="Bacteria"/>
</dbReference>
<dbReference type="GO" id="GO:0005886">
    <property type="term" value="C:plasma membrane"/>
    <property type="evidence" value="ECO:0007669"/>
    <property type="project" value="UniProtKB-SubCell"/>
</dbReference>
<dbReference type="Pfam" id="PF01554">
    <property type="entry name" value="MatE"/>
    <property type="match status" value="1"/>
</dbReference>
<dbReference type="GO" id="GO:0042910">
    <property type="term" value="F:xenobiotic transmembrane transporter activity"/>
    <property type="evidence" value="ECO:0007669"/>
    <property type="project" value="InterPro"/>
</dbReference>
<keyword evidence="4 6" id="KW-1133">Transmembrane helix</keyword>
<evidence type="ECO:0000256" key="5">
    <source>
        <dbReference type="ARBA" id="ARBA00023136"/>
    </source>
</evidence>
<evidence type="ECO:0000256" key="4">
    <source>
        <dbReference type="ARBA" id="ARBA00022989"/>
    </source>
</evidence>
<keyword evidence="2" id="KW-1003">Cell membrane</keyword>
<evidence type="ECO:0000256" key="6">
    <source>
        <dbReference type="SAM" id="Phobius"/>
    </source>
</evidence>
<evidence type="ECO:0000256" key="3">
    <source>
        <dbReference type="ARBA" id="ARBA00022692"/>
    </source>
</evidence>
<evidence type="ECO:0000256" key="2">
    <source>
        <dbReference type="ARBA" id="ARBA00022475"/>
    </source>
</evidence>
<evidence type="ECO:0000313" key="8">
    <source>
        <dbReference type="Proteomes" id="UP000008178"/>
    </source>
</evidence>
<dbReference type="InterPro" id="IPR051327">
    <property type="entry name" value="MATE_MepA_subfamily"/>
</dbReference>
<accession>G2T4J7</accession>
<reference evidence="7 8" key="1">
    <citation type="journal article" date="2015" name="Genome Announc.">
        <title>Complete genome sequence of the human gut symbiont Roseburia hominis.</title>
        <authorList>
            <person name="Travis A.J."/>
            <person name="Kelly D."/>
            <person name="Flint H.J."/>
            <person name="Aminov R.I."/>
        </authorList>
    </citation>
    <scope>NUCLEOTIDE SEQUENCE [LARGE SCALE GENOMIC DNA]</scope>
    <source>
        <strain evidence="8">DSM 16839 / JCM 17582 / NCIMB 14029 / A2-183</strain>
    </source>
</reference>
<dbReference type="PANTHER" id="PTHR43823:SF3">
    <property type="entry name" value="MULTIDRUG EXPORT PROTEIN MEPA"/>
    <property type="match status" value="1"/>
</dbReference>
<dbReference type="InterPro" id="IPR002528">
    <property type="entry name" value="MATE_fam"/>
</dbReference>
<gene>
    <name evidence="7" type="ordered locus">RHOM_14290</name>
</gene>